<evidence type="ECO:0000313" key="2">
    <source>
        <dbReference type="EMBL" id="MCC8363374.1"/>
    </source>
</evidence>
<feature type="chain" id="PRO_5045601124" evidence="1">
    <location>
        <begin position="26"/>
        <end position="129"/>
    </location>
</feature>
<proteinExistence type="predicted"/>
<sequence>MDRSSSRLRALLFACVLLVSLPLAAADESNKWRLQFSGDADTDGEIELILQPKDGQGEHVVVTIPKGTGENRAAKLVVGAIRAKFGDAHIHAEVDDGEDVLIKSKRGTPDFNVVIERNTTGLRIRPDKE</sequence>
<comment type="caution">
    <text evidence="2">The sequence shown here is derived from an EMBL/GenBank/DDBJ whole genome shotgun (WGS) entry which is preliminary data.</text>
</comment>
<accession>A0ABS8JIE3</accession>
<name>A0ABS8JIE3_9GAMM</name>
<feature type="signal peptide" evidence="1">
    <location>
        <begin position="1"/>
        <end position="25"/>
    </location>
</feature>
<reference evidence="2" key="1">
    <citation type="submission" date="2021-10" db="EMBL/GenBank/DDBJ databases">
        <authorList>
            <person name="Lyu M."/>
            <person name="Wang X."/>
            <person name="Meng X."/>
            <person name="Xu K."/>
        </authorList>
    </citation>
    <scope>NUCLEOTIDE SEQUENCE</scope>
    <source>
        <strain evidence="2">A6</strain>
    </source>
</reference>
<organism evidence="2 3">
    <name type="scientific">Noviluteimonas lactosilytica</name>
    <dbReference type="NCBI Taxonomy" id="2888523"/>
    <lineage>
        <taxon>Bacteria</taxon>
        <taxon>Pseudomonadati</taxon>
        <taxon>Pseudomonadota</taxon>
        <taxon>Gammaproteobacteria</taxon>
        <taxon>Lysobacterales</taxon>
        <taxon>Lysobacteraceae</taxon>
        <taxon>Noviluteimonas</taxon>
    </lineage>
</organism>
<keyword evidence="1" id="KW-0732">Signal</keyword>
<dbReference type="EMBL" id="JAJGAK010000002">
    <property type="protein sequence ID" value="MCC8363374.1"/>
    <property type="molecule type" value="Genomic_DNA"/>
</dbReference>
<dbReference type="Proteomes" id="UP001165293">
    <property type="component" value="Unassembled WGS sequence"/>
</dbReference>
<gene>
    <name evidence="2" type="ORF">LK996_09850</name>
</gene>
<dbReference type="RefSeq" id="WP_230527003.1">
    <property type="nucleotide sequence ID" value="NZ_JAJGAK010000002.1"/>
</dbReference>
<evidence type="ECO:0000313" key="3">
    <source>
        <dbReference type="Proteomes" id="UP001165293"/>
    </source>
</evidence>
<evidence type="ECO:0000256" key="1">
    <source>
        <dbReference type="SAM" id="SignalP"/>
    </source>
</evidence>
<protein>
    <submittedName>
        <fullName evidence="2">Uncharacterized protein</fullName>
    </submittedName>
</protein>
<keyword evidence="3" id="KW-1185">Reference proteome</keyword>